<evidence type="ECO:0000313" key="3">
    <source>
        <dbReference type="Proteomes" id="UP000219573"/>
    </source>
</evidence>
<evidence type="ECO:0000256" key="1">
    <source>
        <dbReference type="SAM" id="Phobius"/>
    </source>
</evidence>
<gene>
    <name evidence="2" type="ORF">SAMN06265827_10338</name>
</gene>
<dbReference type="EMBL" id="OBDZ01000003">
    <property type="protein sequence ID" value="SNY15451.1"/>
    <property type="molecule type" value="Genomic_DNA"/>
</dbReference>
<keyword evidence="1" id="KW-0472">Membrane</keyword>
<dbReference type="OrthoDB" id="2111665at2"/>
<keyword evidence="1" id="KW-0812">Transmembrane</keyword>
<name>A0A285FZ04_9FIRM</name>
<dbReference type="Proteomes" id="UP000219573">
    <property type="component" value="Unassembled WGS sequence"/>
</dbReference>
<accession>A0A285FZ04</accession>
<protein>
    <recommendedName>
        <fullName evidence="4">Flagellar assembly protein T N-terminal domain-containing protein</fullName>
    </recommendedName>
</protein>
<dbReference type="InterPro" id="IPR038180">
    <property type="entry name" value="FlgT_N_sf"/>
</dbReference>
<evidence type="ECO:0008006" key="4">
    <source>
        <dbReference type="Google" id="ProtNLM"/>
    </source>
</evidence>
<evidence type="ECO:0000313" key="2">
    <source>
        <dbReference type="EMBL" id="SNY15451.1"/>
    </source>
</evidence>
<feature type="transmembrane region" description="Helical" evidence="1">
    <location>
        <begin position="7"/>
        <end position="26"/>
    </location>
</feature>
<proteinExistence type="predicted"/>
<organism evidence="2 3">
    <name type="scientific">Orenia metallireducens</name>
    <dbReference type="NCBI Taxonomy" id="1413210"/>
    <lineage>
        <taxon>Bacteria</taxon>
        <taxon>Bacillati</taxon>
        <taxon>Bacillota</taxon>
        <taxon>Clostridia</taxon>
        <taxon>Halanaerobiales</taxon>
        <taxon>Halobacteroidaceae</taxon>
        <taxon>Orenia</taxon>
    </lineage>
</organism>
<dbReference type="STRING" id="1413210.U472_14540"/>
<reference evidence="3" key="1">
    <citation type="submission" date="2017-09" db="EMBL/GenBank/DDBJ databases">
        <authorList>
            <person name="Varghese N."/>
            <person name="Submissions S."/>
        </authorList>
    </citation>
    <scope>NUCLEOTIDE SEQUENCE [LARGE SCALE GENOMIC DNA]</scope>
    <source>
        <strain evidence="3">MSL47</strain>
    </source>
</reference>
<keyword evidence="3" id="KW-1185">Reference proteome</keyword>
<dbReference type="Gene3D" id="3.30.1660.40">
    <property type="entry name" value="FlgT, N-terminal domain"/>
    <property type="match status" value="1"/>
</dbReference>
<dbReference type="Gene3D" id="3.40.50.10610">
    <property type="entry name" value="ABC-type transport auxiliary lipoprotein component"/>
    <property type="match status" value="1"/>
</dbReference>
<dbReference type="RefSeq" id="WP_097016518.1">
    <property type="nucleotide sequence ID" value="NZ_OBDZ01000003.1"/>
</dbReference>
<sequence length="385" mass="42850">MLQKRLYIVLFVAIIMIFNFTLSVLATDSVVVETEGKAYLGDDGLVNAEKKAINDGLRRAVEQAVGTFISSSTMVKNAQLIEDKILKSSQGYIKGYQVINKSIEDHIYIVKVKVEVGRKTLAGDLDALKLNIKRIGNPRIMVLLSQKVEDYYVDLPDGLAETEMMKQFIESGFQVIDRYKVDSLINREERRTIIAGDYDLAVKLGSQLKADFVVIANLRSNYIDLRKTLDGIAGSLKSYNSQVEARVINASTAQVIAAVTGDGKGVGVNKEMAAKKSIIEATENITEELIDRISNDLIKQEKTIQLQVNSVSSLKQLSQLKNSLPTLSGVINVYFREFANELLTFDIDLEPSVEVLDIAIELEEKLPFSFEVKSMSEAKLVLEIR</sequence>
<dbReference type="AlphaFoldDB" id="A0A285FZ04"/>
<keyword evidence="1" id="KW-1133">Transmembrane helix</keyword>